<sequence length="43" mass="5069">MNHTFVKTLFDTPNGFLFFRKLCHNSLEKSAAKVREKNDLKKN</sequence>
<dbReference type="AlphaFoldDB" id="A0A015Z4D6"/>
<comment type="caution">
    <text evidence="1">The sequence shown here is derived from an EMBL/GenBank/DDBJ whole genome shotgun (WGS) entry which is preliminary data.</text>
</comment>
<evidence type="ECO:0000313" key="1">
    <source>
        <dbReference type="EMBL" id="EXZ29664.1"/>
    </source>
</evidence>
<accession>A0A015Z4D6</accession>
<gene>
    <name evidence="1" type="ORF">M136_1110</name>
</gene>
<dbReference type="EMBL" id="JGDJ01000154">
    <property type="protein sequence ID" value="EXZ29664.1"/>
    <property type="molecule type" value="Genomic_DNA"/>
</dbReference>
<name>A0A015Z4D6_BACFG</name>
<organism evidence="1 2">
    <name type="scientific">Bacteroides fragilis str. S36L11</name>
    <dbReference type="NCBI Taxonomy" id="1339327"/>
    <lineage>
        <taxon>Bacteria</taxon>
        <taxon>Pseudomonadati</taxon>
        <taxon>Bacteroidota</taxon>
        <taxon>Bacteroidia</taxon>
        <taxon>Bacteroidales</taxon>
        <taxon>Bacteroidaceae</taxon>
        <taxon>Bacteroides</taxon>
    </lineage>
</organism>
<reference evidence="1 2" key="1">
    <citation type="submission" date="2014-02" db="EMBL/GenBank/DDBJ databases">
        <authorList>
            <person name="Sears C."/>
            <person name="Carroll K."/>
            <person name="Sack B.R."/>
            <person name="Qadri F."/>
            <person name="Myers L.L."/>
            <person name="Chung G.-T."/>
            <person name="Escheverria P."/>
            <person name="Fraser C.M."/>
            <person name="Sadzewicz L."/>
            <person name="Shefchek K.A."/>
            <person name="Tallon L."/>
            <person name="Das S.P."/>
            <person name="Daugherty S."/>
            <person name="Mongodin E.F."/>
        </authorList>
    </citation>
    <scope>NUCLEOTIDE SEQUENCE [LARGE SCALE GENOMIC DNA]</scope>
    <source>
        <strain evidence="1 2">S36L11</strain>
    </source>
</reference>
<proteinExistence type="predicted"/>
<evidence type="ECO:0000313" key="2">
    <source>
        <dbReference type="Proteomes" id="UP000022082"/>
    </source>
</evidence>
<dbReference type="Proteomes" id="UP000022082">
    <property type="component" value="Unassembled WGS sequence"/>
</dbReference>
<protein>
    <submittedName>
        <fullName evidence="1">Uncharacterized protein</fullName>
    </submittedName>
</protein>